<evidence type="ECO:0000313" key="13">
    <source>
        <dbReference type="EMBL" id="TQJ18034.1"/>
    </source>
</evidence>
<dbReference type="InterPro" id="IPR033738">
    <property type="entry name" value="AsnB_N"/>
</dbReference>
<keyword evidence="14" id="KW-1185">Reference proteome</keyword>
<proteinExistence type="inferred from homology"/>
<comment type="caution">
    <text evidence="13">The sequence shown here is derived from an EMBL/GenBank/DDBJ whole genome shotgun (WGS) entry which is preliminary data.</text>
</comment>
<keyword evidence="4 10" id="KW-0547">Nucleotide-binding</keyword>
<evidence type="ECO:0000259" key="12">
    <source>
        <dbReference type="PROSITE" id="PS51278"/>
    </source>
</evidence>
<evidence type="ECO:0000256" key="8">
    <source>
        <dbReference type="ARBA" id="ARBA00048741"/>
    </source>
</evidence>
<name>A0A542ES18_9ACTN</name>
<dbReference type="SUPFAM" id="SSF52402">
    <property type="entry name" value="Adenine nucleotide alpha hydrolases-like"/>
    <property type="match status" value="1"/>
</dbReference>
<feature type="binding site" evidence="10">
    <location>
        <position position="102"/>
    </location>
    <ligand>
        <name>L-glutamine</name>
        <dbReference type="ChEBI" id="CHEBI:58359"/>
    </ligand>
</feature>
<dbReference type="InterPro" id="IPR001962">
    <property type="entry name" value="Asn_synthase"/>
</dbReference>
<evidence type="ECO:0000256" key="2">
    <source>
        <dbReference type="ARBA" id="ARBA00005752"/>
    </source>
</evidence>
<dbReference type="EC" id="6.3.5.4" evidence="3"/>
<protein>
    <recommendedName>
        <fullName evidence="3">asparagine synthase (glutamine-hydrolyzing)</fullName>
        <ecNumber evidence="3">6.3.5.4</ecNumber>
    </recommendedName>
</protein>
<keyword evidence="7 9" id="KW-0315">Glutamine amidotransferase</keyword>
<feature type="site" description="Important for beta-aspartyl-AMP intermediate formation" evidence="11">
    <location>
        <position position="378"/>
    </location>
</feature>
<feature type="binding site" evidence="10">
    <location>
        <position position="291"/>
    </location>
    <ligand>
        <name>ATP</name>
        <dbReference type="ChEBI" id="CHEBI:30616"/>
    </ligand>
</feature>
<feature type="active site" description="For GATase activity" evidence="9">
    <location>
        <position position="2"/>
    </location>
</feature>
<dbReference type="PANTHER" id="PTHR43284">
    <property type="entry name" value="ASPARAGINE SYNTHETASE (GLUTAMINE-HYDROLYZING)"/>
    <property type="match status" value="1"/>
</dbReference>
<evidence type="ECO:0000256" key="6">
    <source>
        <dbReference type="ARBA" id="ARBA00022888"/>
    </source>
</evidence>
<dbReference type="InterPro" id="IPR006426">
    <property type="entry name" value="Asn_synth_AEB"/>
</dbReference>
<evidence type="ECO:0000256" key="3">
    <source>
        <dbReference type="ARBA" id="ARBA00012737"/>
    </source>
</evidence>
<dbReference type="InterPro" id="IPR014729">
    <property type="entry name" value="Rossmann-like_a/b/a_fold"/>
</dbReference>
<evidence type="ECO:0000256" key="5">
    <source>
        <dbReference type="ARBA" id="ARBA00022840"/>
    </source>
</evidence>
<comment type="pathway">
    <text evidence="1">Amino-acid biosynthesis; L-asparagine biosynthesis; L-asparagine from L-aspartate (L-Gln route): step 1/1.</text>
</comment>
<dbReference type="Pfam" id="PF00733">
    <property type="entry name" value="Asn_synthase"/>
    <property type="match status" value="1"/>
</dbReference>
<dbReference type="GO" id="GO:0004066">
    <property type="term" value="F:asparagine synthase (glutamine-hydrolyzing) activity"/>
    <property type="evidence" value="ECO:0007669"/>
    <property type="project" value="UniProtKB-EC"/>
</dbReference>
<evidence type="ECO:0000313" key="14">
    <source>
        <dbReference type="Proteomes" id="UP000316298"/>
    </source>
</evidence>
<evidence type="ECO:0000256" key="1">
    <source>
        <dbReference type="ARBA" id="ARBA00005187"/>
    </source>
</evidence>
<evidence type="ECO:0000256" key="11">
    <source>
        <dbReference type="PIRSR" id="PIRSR001589-3"/>
    </source>
</evidence>
<dbReference type="OrthoDB" id="9763290at2"/>
<gene>
    <name evidence="13" type="ORF">FB475_2165</name>
</gene>
<keyword evidence="9" id="KW-0028">Amino-acid biosynthesis</keyword>
<evidence type="ECO:0000256" key="10">
    <source>
        <dbReference type="PIRSR" id="PIRSR001589-2"/>
    </source>
</evidence>
<sequence length="617" mass="69314">MCGITGWVSYDRDLTREHEVIHEMTATMANRGPDASGTWVRRHVALGHRRLAVIDLAGGAQPMTVETAGGAVAMVYSGEAYNFKELRAELQSRGYRFRTSSDTEVVLRGYLEWGDNIAERLNGMYALAIWDERDNKLVLIRDRMGIKPLYYHRTNDGVLFGSEPKAILAHGLLEPAVDAAGLRRMLAPIGLTGGSPWKGIEQVEPGTVLTVRPSGISERTYWRLPTRPHQDDRQTTVERVRELLTDCVSRQLVSDVPLGVLLSGGLDSSSIAALAASQLRAHEEQVRTFSVDFANLAENFAPNNMVRGLDTPYAAEVATLVRSEHQIVTLDPARMDDRDLRRAVVAARDMPGLGELDASLYLLFASIRKRATVALSGESADELFGGYFWFHDEAARAFDGFPWLVTSRDHSLGRYRSLGRSPIRAEHLRRAELPAFVAEQYAEAAATVEYLEDESPEDRRMRRMSHLCMTRYVREWLDRKDRMSMAVGLEVRVPFCDNHLVEYVYNVPWSLKTFDGREKSILRHAMKDKLPASVVGRVKSGYPSSHDPMYTAALQQRAKEVLAGEDDAVFAVVDRSWMEEASRCDPSDAPAMLSEEINWVLDLHDLFELYRPTLALD</sequence>
<comment type="similarity">
    <text evidence="2">Belongs to the asparagine synthetase family.</text>
</comment>
<dbReference type="CDD" id="cd00712">
    <property type="entry name" value="AsnB"/>
    <property type="match status" value="1"/>
</dbReference>
<dbReference type="Gene3D" id="3.40.50.620">
    <property type="entry name" value="HUPs"/>
    <property type="match status" value="1"/>
</dbReference>
<dbReference type="PIRSF" id="PIRSF001589">
    <property type="entry name" value="Asn_synthetase_glu-h"/>
    <property type="match status" value="1"/>
</dbReference>
<dbReference type="GO" id="GO:0005524">
    <property type="term" value="F:ATP binding"/>
    <property type="evidence" value="ECO:0007669"/>
    <property type="project" value="UniProtKB-KW"/>
</dbReference>
<feature type="binding site" evidence="10">
    <location>
        <position position="261"/>
    </location>
    <ligand>
        <name>ATP</name>
        <dbReference type="ChEBI" id="CHEBI:30616"/>
    </ligand>
</feature>
<dbReference type="NCBIfam" id="TIGR01536">
    <property type="entry name" value="asn_synth_AEB"/>
    <property type="match status" value="1"/>
</dbReference>
<evidence type="ECO:0000256" key="7">
    <source>
        <dbReference type="ARBA" id="ARBA00022962"/>
    </source>
</evidence>
<reference evidence="13 14" key="1">
    <citation type="submission" date="2019-06" db="EMBL/GenBank/DDBJ databases">
        <title>Sequencing the genomes of 1000 actinobacteria strains.</title>
        <authorList>
            <person name="Klenk H.-P."/>
        </authorList>
    </citation>
    <scope>NUCLEOTIDE SEQUENCE [LARGE SCALE GENOMIC DNA]</scope>
    <source>
        <strain evidence="13 14">DSM 17305</strain>
    </source>
</reference>
<dbReference type="GO" id="GO:0006529">
    <property type="term" value="P:asparagine biosynthetic process"/>
    <property type="evidence" value="ECO:0007669"/>
    <property type="project" value="UniProtKB-KW"/>
</dbReference>
<dbReference type="InterPro" id="IPR017932">
    <property type="entry name" value="GATase_2_dom"/>
</dbReference>
<dbReference type="Proteomes" id="UP000316298">
    <property type="component" value="Unassembled WGS sequence"/>
</dbReference>
<evidence type="ECO:0000256" key="4">
    <source>
        <dbReference type="ARBA" id="ARBA00022741"/>
    </source>
</evidence>
<evidence type="ECO:0000256" key="9">
    <source>
        <dbReference type="PIRSR" id="PIRSR001589-1"/>
    </source>
</evidence>
<organism evidence="13 14">
    <name type="scientific">Kribbella jejuensis</name>
    <dbReference type="NCBI Taxonomy" id="236068"/>
    <lineage>
        <taxon>Bacteria</taxon>
        <taxon>Bacillati</taxon>
        <taxon>Actinomycetota</taxon>
        <taxon>Actinomycetes</taxon>
        <taxon>Propionibacteriales</taxon>
        <taxon>Kribbellaceae</taxon>
        <taxon>Kribbella</taxon>
    </lineage>
</organism>
<comment type="catalytic activity">
    <reaction evidence="8">
        <text>L-aspartate + L-glutamine + ATP + H2O = L-asparagine + L-glutamate + AMP + diphosphate + H(+)</text>
        <dbReference type="Rhea" id="RHEA:12228"/>
        <dbReference type="ChEBI" id="CHEBI:15377"/>
        <dbReference type="ChEBI" id="CHEBI:15378"/>
        <dbReference type="ChEBI" id="CHEBI:29985"/>
        <dbReference type="ChEBI" id="CHEBI:29991"/>
        <dbReference type="ChEBI" id="CHEBI:30616"/>
        <dbReference type="ChEBI" id="CHEBI:33019"/>
        <dbReference type="ChEBI" id="CHEBI:58048"/>
        <dbReference type="ChEBI" id="CHEBI:58359"/>
        <dbReference type="ChEBI" id="CHEBI:456215"/>
        <dbReference type="EC" id="6.3.5.4"/>
    </reaction>
</comment>
<dbReference type="InterPro" id="IPR029055">
    <property type="entry name" value="Ntn_hydrolases_N"/>
</dbReference>
<dbReference type="GO" id="GO:0005829">
    <property type="term" value="C:cytosol"/>
    <property type="evidence" value="ECO:0007669"/>
    <property type="project" value="TreeGrafter"/>
</dbReference>
<dbReference type="InterPro" id="IPR051786">
    <property type="entry name" value="ASN_synthetase/amidase"/>
</dbReference>
<dbReference type="SUPFAM" id="SSF56235">
    <property type="entry name" value="N-terminal nucleophile aminohydrolases (Ntn hydrolases)"/>
    <property type="match status" value="1"/>
</dbReference>
<dbReference type="CDD" id="cd01991">
    <property type="entry name" value="Asn_synthase_B_C"/>
    <property type="match status" value="1"/>
</dbReference>
<dbReference type="EMBL" id="VFMM01000001">
    <property type="protein sequence ID" value="TQJ18034.1"/>
    <property type="molecule type" value="Genomic_DNA"/>
</dbReference>
<dbReference type="PROSITE" id="PS51278">
    <property type="entry name" value="GATASE_TYPE_2"/>
    <property type="match status" value="1"/>
</dbReference>
<keyword evidence="6 9" id="KW-0061">Asparagine biosynthesis</keyword>
<feature type="domain" description="Glutamine amidotransferase type-2" evidence="12">
    <location>
        <begin position="2"/>
        <end position="214"/>
    </location>
</feature>
<feature type="binding site" evidence="10">
    <location>
        <begin position="376"/>
        <end position="377"/>
    </location>
    <ligand>
        <name>ATP</name>
        <dbReference type="ChEBI" id="CHEBI:30616"/>
    </ligand>
</feature>
<accession>A0A542ES18</accession>
<keyword evidence="5 10" id="KW-0067">ATP-binding</keyword>
<dbReference type="Gene3D" id="3.60.20.10">
    <property type="entry name" value="Glutamine Phosphoribosylpyrophosphate, subunit 1, domain 1"/>
    <property type="match status" value="1"/>
</dbReference>
<dbReference type="Pfam" id="PF13537">
    <property type="entry name" value="GATase_7"/>
    <property type="match status" value="1"/>
</dbReference>
<dbReference type="RefSeq" id="WP_141854916.1">
    <property type="nucleotide sequence ID" value="NZ_BAAAKA010000017.1"/>
</dbReference>
<dbReference type="PANTHER" id="PTHR43284:SF1">
    <property type="entry name" value="ASPARAGINE SYNTHETASE"/>
    <property type="match status" value="1"/>
</dbReference>
<dbReference type="AlphaFoldDB" id="A0A542ES18"/>